<dbReference type="SUPFAM" id="SSF49899">
    <property type="entry name" value="Concanavalin A-like lectins/glucanases"/>
    <property type="match status" value="1"/>
</dbReference>
<dbReference type="EMBL" id="PCRF01000156">
    <property type="protein sequence ID" value="PIP16285.1"/>
    <property type="molecule type" value="Genomic_DNA"/>
</dbReference>
<evidence type="ECO:0000256" key="1">
    <source>
        <dbReference type="SAM" id="MobiDB-lite"/>
    </source>
</evidence>
<feature type="compositionally biased region" description="Pro residues" evidence="1">
    <location>
        <begin position="1"/>
        <end position="11"/>
    </location>
</feature>
<dbReference type="Gene3D" id="2.60.120.200">
    <property type="match status" value="1"/>
</dbReference>
<feature type="region of interest" description="Disordered" evidence="1">
    <location>
        <begin position="1"/>
        <end position="40"/>
    </location>
</feature>
<gene>
    <name evidence="2" type="ORF">COX46_03205</name>
</gene>
<proteinExistence type="predicted"/>
<protein>
    <submittedName>
        <fullName evidence="2">Uncharacterized protein</fullName>
    </submittedName>
</protein>
<evidence type="ECO:0000313" key="3">
    <source>
        <dbReference type="Proteomes" id="UP000230392"/>
    </source>
</evidence>
<sequence length="206" mass="22772">VPELVPLPPQKEPAAPKISKAETKLPATLPAAKSIEPQPAPLEMGTVREQIPKILQTKNPYDRWVNLKEFIQKDRSCQVYLTFEEGEGSKTKNMAFSSRSPEISPEKLFAKILGANWVKGGRFPEKPSLSFDGINTMVELEVADGAHKDFAIESWIKTSGAKEMGIVDRTTNGQGYFLGISSSGKLLGYIGNAKTGVKKWYFRESQ</sequence>
<evidence type="ECO:0000313" key="2">
    <source>
        <dbReference type="EMBL" id="PIP16285.1"/>
    </source>
</evidence>
<dbReference type="InterPro" id="IPR013320">
    <property type="entry name" value="ConA-like_dom_sf"/>
</dbReference>
<organism evidence="2 3">
    <name type="scientific">bacterium (Candidatus Ratteibacteria) CG23_combo_of_CG06-09_8_20_14_all_48_7</name>
    <dbReference type="NCBI Taxonomy" id="2014292"/>
    <lineage>
        <taxon>Bacteria</taxon>
        <taxon>Candidatus Ratteibacteria</taxon>
    </lineage>
</organism>
<feature type="non-terminal residue" evidence="2">
    <location>
        <position position="1"/>
    </location>
</feature>
<accession>A0A2G9YAM8</accession>
<comment type="caution">
    <text evidence="2">The sequence shown here is derived from an EMBL/GenBank/DDBJ whole genome shotgun (WGS) entry which is preliminary data.</text>
</comment>
<dbReference type="Proteomes" id="UP000230392">
    <property type="component" value="Unassembled WGS sequence"/>
</dbReference>
<dbReference type="AlphaFoldDB" id="A0A2G9YAM8"/>
<reference evidence="2 3" key="1">
    <citation type="submission" date="2017-09" db="EMBL/GenBank/DDBJ databases">
        <title>Depth-based differentiation of microbial function through sediment-hosted aquifers and enrichment of novel symbionts in the deep terrestrial subsurface.</title>
        <authorList>
            <person name="Probst A.J."/>
            <person name="Ladd B."/>
            <person name="Jarett J.K."/>
            <person name="Geller-Mcgrath D.E."/>
            <person name="Sieber C.M."/>
            <person name="Emerson J.B."/>
            <person name="Anantharaman K."/>
            <person name="Thomas B.C."/>
            <person name="Malmstrom R."/>
            <person name="Stieglmeier M."/>
            <person name="Klingl A."/>
            <person name="Woyke T."/>
            <person name="Ryan C.M."/>
            <person name="Banfield J.F."/>
        </authorList>
    </citation>
    <scope>NUCLEOTIDE SEQUENCE [LARGE SCALE GENOMIC DNA]</scope>
    <source>
        <strain evidence="2">CG23_combo_of_CG06-09_8_20_14_all_48_7</strain>
    </source>
</reference>
<name>A0A2G9YAM8_9BACT</name>